<evidence type="ECO:0000256" key="2">
    <source>
        <dbReference type="ARBA" id="ARBA00004236"/>
    </source>
</evidence>
<organism evidence="13 14">
    <name type="scientific">Planobispora longispora</name>
    <dbReference type="NCBI Taxonomy" id="28887"/>
    <lineage>
        <taxon>Bacteria</taxon>
        <taxon>Bacillati</taxon>
        <taxon>Actinomycetota</taxon>
        <taxon>Actinomycetes</taxon>
        <taxon>Streptosporangiales</taxon>
        <taxon>Streptosporangiaceae</taxon>
        <taxon>Planobispora</taxon>
    </lineage>
</organism>
<evidence type="ECO:0000313" key="13">
    <source>
        <dbReference type="EMBL" id="GIH77357.1"/>
    </source>
</evidence>
<comment type="catalytic activity">
    <reaction evidence="1">
        <text>ATP + protein L-histidine = ADP + protein N-phospho-L-histidine.</text>
        <dbReference type="EC" id="2.7.13.3"/>
    </reaction>
</comment>
<comment type="subcellular location">
    <subcellularLocation>
        <location evidence="2">Cell membrane</location>
    </subcellularLocation>
</comment>
<dbReference type="EMBL" id="BOOH01000029">
    <property type="protein sequence ID" value="GIH77357.1"/>
    <property type="molecule type" value="Genomic_DNA"/>
</dbReference>
<keyword evidence="8 10" id="KW-1133">Transmembrane helix</keyword>
<evidence type="ECO:0000256" key="6">
    <source>
        <dbReference type="ARBA" id="ARBA00022692"/>
    </source>
</evidence>
<evidence type="ECO:0000256" key="1">
    <source>
        <dbReference type="ARBA" id="ARBA00000085"/>
    </source>
</evidence>
<dbReference type="InterPro" id="IPR052162">
    <property type="entry name" value="Sensor_kinase/Photoreceptor"/>
</dbReference>
<dbReference type="InterPro" id="IPR036097">
    <property type="entry name" value="HisK_dim/P_sf"/>
</dbReference>
<evidence type="ECO:0000256" key="3">
    <source>
        <dbReference type="ARBA" id="ARBA00012438"/>
    </source>
</evidence>
<evidence type="ECO:0000256" key="4">
    <source>
        <dbReference type="ARBA" id="ARBA00022553"/>
    </source>
</evidence>
<dbReference type="InterPro" id="IPR003594">
    <property type="entry name" value="HATPase_dom"/>
</dbReference>
<evidence type="ECO:0000256" key="7">
    <source>
        <dbReference type="ARBA" id="ARBA00022777"/>
    </source>
</evidence>
<dbReference type="Gene3D" id="1.10.287.130">
    <property type="match status" value="1"/>
</dbReference>
<feature type="domain" description="HAMP" evidence="12">
    <location>
        <begin position="229"/>
        <end position="281"/>
    </location>
</feature>
<evidence type="ECO:0000259" key="12">
    <source>
        <dbReference type="PROSITE" id="PS50885"/>
    </source>
</evidence>
<dbReference type="PANTHER" id="PTHR43304:SF1">
    <property type="entry name" value="PAC DOMAIN-CONTAINING PROTEIN"/>
    <property type="match status" value="1"/>
</dbReference>
<dbReference type="EC" id="2.7.13.3" evidence="3"/>
<dbReference type="InterPro" id="IPR005467">
    <property type="entry name" value="His_kinase_dom"/>
</dbReference>
<dbReference type="PROSITE" id="PS50109">
    <property type="entry name" value="HIS_KIN"/>
    <property type="match status" value="1"/>
</dbReference>
<dbReference type="Gene3D" id="3.30.565.10">
    <property type="entry name" value="Histidine kinase-like ATPase, C-terminal domain"/>
    <property type="match status" value="1"/>
</dbReference>
<evidence type="ECO:0000259" key="11">
    <source>
        <dbReference type="PROSITE" id="PS50109"/>
    </source>
</evidence>
<dbReference type="PANTHER" id="PTHR43304">
    <property type="entry name" value="PHYTOCHROME-LIKE PROTEIN CPH1"/>
    <property type="match status" value="1"/>
</dbReference>
<accession>A0A8J3W609</accession>
<gene>
    <name evidence="13" type="ORF">Plo01_37860</name>
</gene>
<dbReference type="GO" id="GO:0000155">
    <property type="term" value="F:phosphorelay sensor kinase activity"/>
    <property type="evidence" value="ECO:0007669"/>
    <property type="project" value="InterPro"/>
</dbReference>
<dbReference type="SMART" id="SM00388">
    <property type="entry name" value="HisKA"/>
    <property type="match status" value="1"/>
</dbReference>
<dbReference type="PRINTS" id="PR00344">
    <property type="entry name" value="BCTRLSENSOR"/>
</dbReference>
<feature type="transmembrane region" description="Helical" evidence="10">
    <location>
        <begin position="27"/>
        <end position="50"/>
    </location>
</feature>
<keyword evidence="14" id="KW-1185">Reference proteome</keyword>
<evidence type="ECO:0000256" key="9">
    <source>
        <dbReference type="ARBA" id="ARBA00023012"/>
    </source>
</evidence>
<keyword evidence="9" id="KW-0902">Two-component regulatory system</keyword>
<dbReference type="SMART" id="SM00304">
    <property type="entry name" value="HAMP"/>
    <property type="match status" value="1"/>
</dbReference>
<dbReference type="SUPFAM" id="SSF158472">
    <property type="entry name" value="HAMP domain-like"/>
    <property type="match status" value="1"/>
</dbReference>
<dbReference type="InterPro" id="IPR007891">
    <property type="entry name" value="CHASE3"/>
</dbReference>
<dbReference type="GO" id="GO:0005886">
    <property type="term" value="C:plasma membrane"/>
    <property type="evidence" value="ECO:0007669"/>
    <property type="project" value="UniProtKB-SubCell"/>
</dbReference>
<dbReference type="Pfam" id="PF00672">
    <property type="entry name" value="HAMP"/>
    <property type="match status" value="1"/>
</dbReference>
<keyword evidence="10" id="KW-0472">Membrane</keyword>
<dbReference type="SUPFAM" id="SSF47384">
    <property type="entry name" value="Homodimeric domain of signal transducing histidine kinase"/>
    <property type="match status" value="1"/>
</dbReference>
<dbReference type="InterPro" id="IPR004358">
    <property type="entry name" value="Sig_transdc_His_kin-like_C"/>
</dbReference>
<evidence type="ECO:0000256" key="10">
    <source>
        <dbReference type="SAM" id="Phobius"/>
    </source>
</evidence>
<keyword evidence="5" id="KW-0808">Transferase</keyword>
<feature type="domain" description="Histidine kinase" evidence="11">
    <location>
        <begin position="310"/>
        <end position="544"/>
    </location>
</feature>
<dbReference type="Pfam" id="PF00512">
    <property type="entry name" value="HisKA"/>
    <property type="match status" value="1"/>
</dbReference>
<dbReference type="Gene3D" id="6.10.340.10">
    <property type="match status" value="1"/>
</dbReference>
<evidence type="ECO:0000313" key="14">
    <source>
        <dbReference type="Proteomes" id="UP000616724"/>
    </source>
</evidence>
<dbReference type="CDD" id="cd06225">
    <property type="entry name" value="HAMP"/>
    <property type="match status" value="1"/>
</dbReference>
<name>A0A8J3W609_9ACTN</name>
<sequence>MNSRMRLRPLPAPPPAEGFGRLPVGRWFLLAGSAVALVFAIAAVLTVGAIGAARDARSVVVDVIDPAALRTLELSGALATQESAVRAYGRTREAQHLEDYRAAIEKERAALAAIDRLLPGLPDPDPVRSELDAIGAAAAAWRSEYGDVVTTAVPPRRAEEILTRDAQAGAEHYTAIRAALTALEDRLTRAHAAAGERLQESWQSVYVALGGVAAVMVLAFAGFIVIVRYAVLRPVAELTGQVRAVAQGDFDHRLNVERPAELAELAGHVDAMRRRILSEWRRASDAQAKLEDQAAELRRSNGELEQFAYVASHDLQEPLRKVASFTQMLEQRYADQLDDRARQYIAFAVDGAKRMQSLISDLLDFSRVGRLGGERSSIDSAEPLKEALDNLAAPIEEAGATVTFDEMPTVYGNRQQLTQLFQNLVGNAVKFRSRQAPVVHIGVRPAGDMWEFSCTDNGIGIESKYTDRIFLIFQRLHGRDVYPGTGIGLALCKKIVDYHDGQIWVDTTNSDNSYNSDIDHHADINIDKQAKSGTTFRWTLPRGDTDE</sequence>
<evidence type="ECO:0000256" key="8">
    <source>
        <dbReference type="ARBA" id="ARBA00022989"/>
    </source>
</evidence>
<dbReference type="SMART" id="SM00387">
    <property type="entry name" value="HATPase_c"/>
    <property type="match status" value="1"/>
</dbReference>
<dbReference type="AlphaFoldDB" id="A0A8J3W609"/>
<protein>
    <recommendedName>
        <fullName evidence="3">histidine kinase</fullName>
        <ecNumber evidence="3">2.7.13.3</ecNumber>
    </recommendedName>
</protein>
<dbReference type="SUPFAM" id="SSF55874">
    <property type="entry name" value="ATPase domain of HSP90 chaperone/DNA topoisomerase II/histidine kinase"/>
    <property type="match status" value="1"/>
</dbReference>
<dbReference type="Pfam" id="PF02518">
    <property type="entry name" value="HATPase_c"/>
    <property type="match status" value="1"/>
</dbReference>
<comment type="caution">
    <text evidence="13">The sequence shown here is derived from an EMBL/GenBank/DDBJ whole genome shotgun (WGS) entry which is preliminary data.</text>
</comment>
<dbReference type="InterPro" id="IPR003661">
    <property type="entry name" value="HisK_dim/P_dom"/>
</dbReference>
<dbReference type="CDD" id="cd00082">
    <property type="entry name" value="HisKA"/>
    <property type="match status" value="1"/>
</dbReference>
<keyword evidence="6 10" id="KW-0812">Transmembrane</keyword>
<dbReference type="Proteomes" id="UP000616724">
    <property type="component" value="Unassembled WGS sequence"/>
</dbReference>
<dbReference type="Pfam" id="PF05227">
    <property type="entry name" value="CHASE3"/>
    <property type="match status" value="1"/>
</dbReference>
<dbReference type="InterPro" id="IPR036890">
    <property type="entry name" value="HATPase_C_sf"/>
</dbReference>
<dbReference type="InterPro" id="IPR003660">
    <property type="entry name" value="HAMP_dom"/>
</dbReference>
<feature type="transmembrane region" description="Helical" evidence="10">
    <location>
        <begin position="205"/>
        <end position="231"/>
    </location>
</feature>
<keyword evidence="4" id="KW-0597">Phosphoprotein</keyword>
<reference evidence="13 14" key="1">
    <citation type="submission" date="2021-01" db="EMBL/GenBank/DDBJ databases">
        <title>Whole genome shotgun sequence of Planobispora longispora NBRC 13918.</title>
        <authorList>
            <person name="Komaki H."/>
            <person name="Tamura T."/>
        </authorList>
    </citation>
    <scope>NUCLEOTIDE SEQUENCE [LARGE SCALE GENOMIC DNA]</scope>
    <source>
        <strain evidence="13 14">NBRC 13918</strain>
    </source>
</reference>
<proteinExistence type="predicted"/>
<keyword evidence="7 13" id="KW-0418">Kinase</keyword>
<dbReference type="PROSITE" id="PS50885">
    <property type="entry name" value="HAMP"/>
    <property type="match status" value="1"/>
</dbReference>
<evidence type="ECO:0000256" key="5">
    <source>
        <dbReference type="ARBA" id="ARBA00022679"/>
    </source>
</evidence>